<dbReference type="AlphaFoldDB" id="A0A3D8QXL9"/>
<dbReference type="STRING" id="1849047.A0A3D8QXL9"/>
<dbReference type="Proteomes" id="UP000256645">
    <property type="component" value="Unassembled WGS sequence"/>
</dbReference>
<dbReference type="EMBL" id="PDLM01000011">
    <property type="protein sequence ID" value="RDW66284.1"/>
    <property type="molecule type" value="Genomic_DNA"/>
</dbReference>
<organism evidence="2 3">
    <name type="scientific">Coleophoma cylindrospora</name>
    <dbReference type="NCBI Taxonomy" id="1849047"/>
    <lineage>
        <taxon>Eukaryota</taxon>
        <taxon>Fungi</taxon>
        <taxon>Dikarya</taxon>
        <taxon>Ascomycota</taxon>
        <taxon>Pezizomycotina</taxon>
        <taxon>Leotiomycetes</taxon>
        <taxon>Helotiales</taxon>
        <taxon>Dermateaceae</taxon>
        <taxon>Coleophoma</taxon>
    </lineage>
</organism>
<accession>A0A3D8QXL9</accession>
<evidence type="ECO:0000256" key="1">
    <source>
        <dbReference type="ARBA" id="ARBA00024204"/>
    </source>
</evidence>
<evidence type="ECO:0000313" key="3">
    <source>
        <dbReference type="Proteomes" id="UP000256645"/>
    </source>
</evidence>
<proteinExistence type="inferred from homology"/>
<dbReference type="PANTHER" id="PTHR31905:SF2">
    <property type="entry name" value="PROTEIN MIX23"/>
    <property type="match status" value="1"/>
</dbReference>
<dbReference type="GO" id="GO:0005758">
    <property type="term" value="C:mitochondrial intermembrane space"/>
    <property type="evidence" value="ECO:0007669"/>
    <property type="project" value="InterPro"/>
</dbReference>
<reference evidence="2 3" key="1">
    <citation type="journal article" date="2018" name="IMA Fungus">
        <title>IMA Genome-F 9: Draft genome sequence of Annulohypoxylon stygium, Aspergillus mulundensis, Berkeleyomyces basicola (syn. Thielaviopsis basicola), Ceratocystis smalleyi, two Cercospora beticola strains, Coleophoma cylindrospora, Fusarium fracticaudum, Phialophora cf. hyalina, and Morchella septimelata.</title>
        <authorList>
            <person name="Wingfield B.D."/>
            <person name="Bills G.F."/>
            <person name="Dong Y."/>
            <person name="Huang W."/>
            <person name="Nel W.J."/>
            <person name="Swalarsk-Parry B.S."/>
            <person name="Vaghefi N."/>
            <person name="Wilken P.M."/>
            <person name="An Z."/>
            <person name="de Beer Z.W."/>
            <person name="De Vos L."/>
            <person name="Chen L."/>
            <person name="Duong T.A."/>
            <person name="Gao Y."/>
            <person name="Hammerbacher A."/>
            <person name="Kikkert J.R."/>
            <person name="Li Y."/>
            <person name="Li H."/>
            <person name="Li K."/>
            <person name="Li Q."/>
            <person name="Liu X."/>
            <person name="Ma X."/>
            <person name="Naidoo K."/>
            <person name="Pethybridge S.J."/>
            <person name="Sun J."/>
            <person name="Steenkamp E.T."/>
            <person name="van der Nest M.A."/>
            <person name="van Wyk S."/>
            <person name="Wingfield M.J."/>
            <person name="Xiong C."/>
            <person name="Yue Q."/>
            <person name="Zhang X."/>
        </authorList>
    </citation>
    <scope>NUCLEOTIDE SEQUENCE [LARGE SCALE GENOMIC DNA]</scope>
    <source>
        <strain evidence="2 3">BP6252</strain>
    </source>
</reference>
<comment type="caution">
    <text evidence="2">The sequence shown here is derived from an EMBL/GenBank/DDBJ whole genome shotgun (WGS) entry which is preliminary data.</text>
</comment>
<sequence>MVAATARIARAIILSLQQSKLTTTPTIDGGWLFVGASKYFQTCGTPPLFIDYTVLFNLAWLLWKPFEAEKAREDLETMAQQTSTPQQLTPQFCFSTRDLKDFLRISRSSIDDSITQHLNSLLTPSTTGFDASSTINSIRTLPRRQISPKTCQAFKNNVLFPSWQTRSDVLNYCASVATSPDPDDPESLLKQVESDREREKVVDERLDPYSARRYVREGRTEVLASILRQERGVENIVRARSWSLVNERCGRTDSNDWEQALDDWRKKRT</sequence>
<dbReference type="PANTHER" id="PTHR31905">
    <property type="entry name" value="COILED-COIL DOMAIN-CONTAINING PROTEIN 58"/>
    <property type="match status" value="1"/>
</dbReference>
<name>A0A3D8QXL9_9HELO</name>
<gene>
    <name evidence="2" type="ORF">BP6252_09919</name>
</gene>
<dbReference type="Pfam" id="PF09774">
    <property type="entry name" value="MIX23"/>
    <property type="match status" value="1"/>
</dbReference>
<dbReference type="InterPro" id="IPR019171">
    <property type="entry name" value="MIX23"/>
</dbReference>
<protein>
    <recommendedName>
        <fullName evidence="4">Caffeine-induced death protein Cid2</fullName>
    </recommendedName>
</protein>
<keyword evidence="3" id="KW-1185">Reference proteome</keyword>
<dbReference type="OrthoDB" id="5593818at2759"/>
<comment type="similarity">
    <text evidence="1">Belongs to the MIX23 family.</text>
</comment>
<evidence type="ECO:0000313" key="2">
    <source>
        <dbReference type="EMBL" id="RDW66284.1"/>
    </source>
</evidence>
<evidence type="ECO:0008006" key="4">
    <source>
        <dbReference type="Google" id="ProtNLM"/>
    </source>
</evidence>